<dbReference type="GeneID" id="39419834"/>
<gene>
    <name evidence="2" type="ORF">NFRAN_0269</name>
</gene>
<evidence type="ECO:0000256" key="1">
    <source>
        <dbReference type="SAM" id="Phobius"/>
    </source>
</evidence>
<proteinExistence type="predicted"/>
<feature type="transmembrane region" description="Helical" evidence="1">
    <location>
        <begin position="52"/>
        <end position="72"/>
    </location>
</feature>
<dbReference type="Proteomes" id="UP000294299">
    <property type="component" value="Chromosome NFRAN"/>
</dbReference>
<dbReference type="AlphaFoldDB" id="A0A484I770"/>
<evidence type="ECO:0000313" key="3">
    <source>
        <dbReference type="Proteomes" id="UP000294299"/>
    </source>
</evidence>
<name>A0A484I770_9ARCH</name>
<keyword evidence="1" id="KW-0472">Membrane</keyword>
<feature type="transmembrane region" description="Helical" evidence="1">
    <location>
        <begin position="84"/>
        <end position="105"/>
    </location>
</feature>
<keyword evidence="3" id="KW-1185">Reference proteome</keyword>
<keyword evidence="1" id="KW-1133">Transmembrane helix</keyword>
<sequence>MKLKAISPLIIVASVYILIYFAFTSGIINAIIEGQQYNQAVFLPSRAVQNNYEMIVGVMILLFGFAGAFMTAKAFVIRKINEKYALLGVGFLILVISMIFIYKVIELKA</sequence>
<protein>
    <submittedName>
        <fullName evidence="2">Uncharacterized protein</fullName>
    </submittedName>
</protein>
<keyword evidence="1" id="KW-0812">Transmembrane</keyword>
<dbReference type="KEGG" id="nfn:NFRAN_0269"/>
<accession>A0A484I770</accession>
<evidence type="ECO:0000313" key="2">
    <source>
        <dbReference type="EMBL" id="VFJ12590.1"/>
    </source>
</evidence>
<organism evidence="2 3">
    <name type="scientific">Candidatus Nitrosocosmicus franklandianus</name>
    <dbReference type="NCBI Taxonomy" id="1798806"/>
    <lineage>
        <taxon>Archaea</taxon>
        <taxon>Nitrososphaerota</taxon>
        <taxon>Nitrososphaeria</taxon>
        <taxon>Nitrososphaerales</taxon>
        <taxon>Nitrososphaeraceae</taxon>
        <taxon>Candidatus Nitrosocosmicus</taxon>
    </lineage>
</organism>
<dbReference type="RefSeq" id="WP_134482691.1">
    <property type="nucleotide sequence ID" value="NZ_LR216287.1"/>
</dbReference>
<dbReference type="OrthoDB" id="11185at2157"/>
<feature type="transmembrane region" description="Helical" evidence="1">
    <location>
        <begin position="9"/>
        <end position="32"/>
    </location>
</feature>
<reference evidence="2 3" key="1">
    <citation type="submission" date="2019-02" db="EMBL/GenBank/DDBJ databases">
        <authorList>
            <person name="Lehtovirta-Morley E L."/>
        </authorList>
    </citation>
    <scope>NUCLEOTIDE SEQUENCE [LARGE SCALE GENOMIC DNA]</scope>
    <source>
        <strain evidence="2">NFRAN1</strain>
    </source>
</reference>
<dbReference type="EMBL" id="LR216287">
    <property type="protein sequence ID" value="VFJ12590.1"/>
    <property type="molecule type" value="Genomic_DNA"/>
</dbReference>